<dbReference type="WBParaSite" id="MBELARI_LOCUS1614">
    <property type="protein sequence ID" value="MBELARI_LOCUS1614"/>
    <property type="gene ID" value="MBELARI_LOCUS1614"/>
</dbReference>
<dbReference type="Proteomes" id="UP000887575">
    <property type="component" value="Unassembled WGS sequence"/>
</dbReference>
<keyword evidence="6" id="KW-0863">Zinc-finger</keyword>
<keyword evidence="5 6" id="KW-0539">Nucleus</keyword>
<evidence type="ECO:0000256" key="6">
    <source>
        <dbReference type="RuleBase" id="RU364033"/>
    </source>
</evidence>
<dbReference type="GO" id="GO:0008270">
    <property type="term" value="F:zinc ion binding"/>
    <property type="evidence" value="ECO:0007669"/>
    <property type="project" value="UniProtKB-KW"/>
</dbReference>
<evidence type="ECO:0000313" key="7">
    <source>
        <dbReference type="Proteomes" id="UP000887575"/>
    </source>
</evidence>
<keyword evidence="6" id="KW-0805">Transcription regulation</keyword>
<dbReference type="GO" id="GO:0000993">
    <property type="term" value="F:RNA polymerase II complex binding"/>
    <property type="evidence" value="ECO:0007669"/>
    <property type="project" value="TreeGrafter"/>
</dbReference>
<dbReference type="PANTHER" id="PTHR20934">
    <property type="entry name" value="TRANSCRIPTION ELONGATION FACTOR 1 HOMOLOG"/>
    <property type="match status" value="1"/>
</dbReference>
<keyword evidence="4 6" id="KW-0862">Zinc</keyword>
<keyword evidence="6" id="KW-0479">Metal-binding</keyword>
<dbReference type="InterPro" id="IPR038567">
    <property type="entry name" value="T_Elf1_sf"/>
</dbReference>
<evidence type="ECO:0000256" key="2">
    <source>
        <dbReference type="ARBA" id="ARBA00009730"/>
    </source>
</evidence>
<dbReference type="InterPro" id="IPR007808">
    <property type="entry name" value="Elf1"/>
</dbReference>
<proteinExistence type="inferred from homology"/>
<dbReference type="PANTHER" id="PTHR20934:SF0">
    <property type="entry name" value="TRANSCRIPTION ELONGATION FACTOR 1 HOMOLOG"/>
    <property type="match status" value="1"/>
</dbReference>
<comment type="subcellular location">
    <subcellularLocation>
        <location evidence="1 6">Nucleus</location>
    </subcellularLocation>
</comment>
<dbReference type="Pfam" id="PF05129">
    <property type="entry name" value="Zn_ribbon_Elf1"/>
    <property type="match status" value="1"/>
</dbReference>
<evidence type="ECO:0000256" key="4">
    <source>
        <dbReference type="ARBA" id="ARBA00022833"/>
    </source>
</evidence>
<dbReference type="SUPFAM" id="SSF57783">
    <property type="entry name" value="Zinc beta-ribbon"/>
    <property type="match status" value="1"/>
</dbReference>
<evidence type="ECO:0000256" key="1">
    <source>
        <dbReference type="ARBA" id="ARBA00004123"/>
    </source>
</evidence>
<dbReference type="GO" id="GO:0008023">
    <property type="term" value="C:transcription elongation factor complex"/>
    <property type="evidence" value="ECO:0007669"/>
    <property type="project" value="TreeGrafter"/>
</dbReference>
<protein>
    <recommendedName>
        <fullName evidence="3 6">Transcription elongation factor 1 homolog</fullName>
    </recommendedName>
</protein>
<dbReference type="GO" id="GO:0006368">
    <property type="term" value="P:transcription elongation by RNA polymerase II"/>
    <property type="evidence" value="ECO:0007669"/>
    <property type="project" value="TreeGrafter"/>
</dbReference>
<dbReference type="AlphaFoldDB" id="A0AAF3EPY4"/>
<sequence>MGKKKSSRKPPPKAKIIVPLDTQFNCPFCNHEKVCEVKMDRDRMIFRQRLTICRSLLMCIRIGLMHVNKQINNKIDAFTILNYLNISNRFLTLFN</sequence>
<reference evidence="8" key="1">
    <citation type="submission" date="2024-02" db="UniProtKB">
        <authorList>
            <consortium name="WormBaseParasite"/>
        </authorList>
    </citation>
    <scope>IDENTIFICATION</scope>
</reference>
<organism evidence="7 8">
    <name type="scientific">Mesorhabditis belari</name>
    <dbReference type="NCBI Taxonomy" id="2138241"/>
    <lineage>
        <taxon>Eukaryota</taxon>
        <taxon>Metazoa</taxon>
        <taxon>Ecdysozoa</taxon>
        <taxon>Nematoda</taxon>
        <taxon>Chromadorea</taxon>
        <taxon>Rhabditida</taxon>
        <taxon>Rhabditina</taxon>
        <taxon>Rhabditomorpha</taxon>
        <taxon>Rhabditoidea</taxon>
        <taxon>Rhabditidae</taxon>
        <taxon>Mesorhabditinae</taxon>
        <taxon>Mesorhabditis</taxon>
    </lineage>
</organism>
<evidence type="ECO:0000313" key="8">
    <source>
        <dbReference type="WBParaSite" id="MBELARI_LOCUS1614"/>
    </source>
</evidence>
<evidence type="ECO:0000256" key="3">
    <source>
        <dbReference type="ARBA" id="ARBA00014973"/>
    </source>
</evidence>
<accession>A0AAF3EPY4</accession>
<keyword evidence="6" id="KW-0804">Transcription</keyword>
<dbReference type="Gene3D" id="2.20.25.190">
    <property type="match status" value="1"/>
</dbReference>
<name>A0AAF3EPY4_9BILA</name>
<comment type="similarity">
    <text evidence="2 6">Belongs to the ELOF1 family.</text>
</comment>
<comment type="function">
    <text evidence="6">Transcription elongation factor implicated in the maintenance of proper chromatin structure in actively transcribed regions.</text>
</comment>
<keyword evidence="7" id="KW-1185">Reference proteome</keyword>
<evidence type="ECO:0000256" key="5">
    <source>
        <dbReference type="ARBA" id="ARBA00023242"/>
    </source>
</evidence>